<organism evidence="2">
    <name type="scientific">Podoviridae sp. ctPr92</name>
    <dbReference type="NCBI Taxonomy" id="2825247"/>
    <lineage>
        <taxon>Viruses</taxon>
        <taxon>Duplodnaviria</taxon>
        <taxon>Heunggongvirae</taxon>
        <taxon>Uroviricota</taxon>
        <taxon>Caudoviricetes</taxon>
    </lineage>
</organism>
<evidence type="ECO:0000313" key="2">
    <source>
        <dbReference type="EMBL" id="DAE02808.1"/>
    </source>
</evidence>
<proteinExistence type="predicted"/>
<sequence>MLEKLEILKIEVEQEIESVKEQLKVSKTDVKKLENGRKVAVDIGVDVNQIDERISSTNHFIINLNNRVSVLKKVKYRLEIAEKMLHEIE</sequence>
<evidence type="ECO:0000256" key="1">
    <source>
        <dbReference type="SAM" id="Coils"/>
    </source>
</evidence>
<dbReference type="EMBL" id="BK015353">
    <property type="protein sequence ID" value="DAE02808.1"/>
    <property type="molecule type" value="Genomic_DNA"/>
</dbReference>
<keyword evidence="1" id="KW-0175">Coiled coil</keyword>
<reference evidence="2" key="1">
    <citation type="journal article" date="2021" name="Proc. Natl. Acad. Sci. U.S.A.">
        <title>A Catalog of Tens of Thousands of Viruses from Human Metagenomes Reveals Hidden Associations with Chronic Diseases.</title>
        <authorList>
            <person name="Tisza M.J."/>
            <person name="Buck C.B."/>
        </authorList>
    </citation>
    <scope>NUCLEOTIDE SEQUENCE</scope>
    <source>
        <strain evidence="2">CtPr92</strain>
    </source>
</reference>
<feature type="coiled-coil region" evidence="1">
    <location>
        <begin position="2"/>
        <end position="36"/>
    </location>
</feature>
<protein>
    <submittedName>
        <fullName evidence="2">Prefoldin subunit</fullName>
    </submittedName>
</protein>
<name>A0A8S5P800_9CAUD</name>
<accession>A0A8S5P800</accession>